<dbReference type="GO" id="GO:0016787">
    <property type="term" value="F:hydrolase activity"/>
    <property type="evidence" value="ECO:0007669"/>
    <property type="project" value="UniProtKB-KW"/>
</dbReference>
<evidence type="ECO:0000313" key="2">
    <source>
        <dbReference type="EMBL" id="OVE85486.1"/>
    </source>
</evidence>
<name>A0A202EB50_9EURY</name>
<evidence type="ECO:0000259" key="1">
    <source>
        <dbReference type="Pfam" id="PF12697"/>
    </source>
</evidence>
<organism evidence="2 3">
    <name type="scientific">Natronolimnobius baerhuensis</name>
    <dbReference type="NCBI Taxonomy" id="253108"/>
    <lineage>
        <taxon>Archaea</taxon>
        <taxon>Methanobacteriati</taxon>
        <taxon>Methanobacteriota</taxon>
        <taxon>Stenosarchaea group</taxon>
        <taxon>Halobacteria</taxon>
        <taxon>Halobacteriales</taxon>
        <taxon>Natrialbaceae</taxon>
        <taxon>Natronolimnobius</taxon>
    </lineage>
</organism>
<feature type="domain" description="AB hydrolase-1" evidence="1">
    <location>
        <begin position="19"/>
        <end position="209"/>
    </location>
</feature>
<comment type="caution">
    <text evidence="2">The sequence shown here is derived from an EMBL/GenBank/DDBJ whole genome shotgun (WGS) entry which is preliminary data.</text>
</comment>
<dbReference type="AlphaFoldDB" id="A0A202EB50"/>
<keyword evidence="2" id="KW-0378">Hydrolase</keyword>
<proteinExistence type="predicted"/>
<dbReference type="Pfam" id="PF12697">
    <property type="entry name" value="Abhydrolase_6"/>
    <property type="match status" value="1"/>
</dbReference>
<sequence>MRHRIFNEDGDEELVFVMGWGNRWTHDNVSWLIDQLTDAGYRVHAFELPTNIEDFKTDWLEPIAEYVLEFDEEYQLLAHSAGALVAQALDGADNHVYLSPWWGFAETYPDLLLEGVSRVPTTFPCIPVRGMDRDALGQQATDHQLATMPRWISPAFVREIRHAQEELLAIDHDAVVFCSLRDPVVSLRPIGERVPAEHIVVYSGGHELFSSTARDHYLETVLATLEEGAEAVEKDAESDEPEETVPA</sequence>
<dbReference type="EMBL" id="MWPH01000001">
    <property type="protein sequence ID" value="OVE85486.1"/>
    <property type="molecule type" value="Genomic_DNA"/>
</dbReference>
<dbReference type="RefSeq" id="WP_054863236.1">
    <property type="nucleotide sequence ID" value="NZ_MWPH01000001.1"/>
</dbReference>
<reference evidence="2 3" key="1">
    <citation type="submission" date="2017-02" db="EMBL/GenBank/DDBJ databases">
        <title>Natronthermophilus aegyptiacus gen. nov.,sp. nov., an aerobic, extremely halophilic alkalithermophilic archaeon isolated from the athalassohaline Wadi An Natrun, Egypt.</title>
        <authorList>
            <person name="Zhao B."/>
        </authorList>
    </citation>
    <scope>NUCLEOTIDE SEQUENCE [LARGE SCALE GENOMIC DNA]</scope>
    <source>
        <strain evidence="2 3">CGMCC 1.3597</strain>
    </source>
</reference>
<dbReference type="Gene3D" id="3.40.50.1820">
    <property type="entry name" value="alpha/beta hydrolase"/>
    <property type="match status" value="1"/>
</dbReference>
<gene>
    <name evidence="2" type="ORF">B2G88_01290</name>
</gene>
<dbReference type="InterPro" id="IPR000073">
    <property type="entry name" value="AB_hydrolase_1"/>
</dbReference>
<accession>A0A202EB50</accession>
<dbReference type="OrthoDB" id="193760at2157"/>
<keyword evidence="3" id="KW-1185">Reference proteome</keyword>
<dbReference type="SUPFAM" id="SSF53474">
    <property type="entry name" value="alpha/beta-Hydrolases"/>
    <property type="match status" value="1"/>
</dbReference>
<dbReference type="Proteomes" id="UP000196084">
    <property type="component" value="Unassembled WGS sequence"/>
</dbReference>
<protein>
    <submittedName>
        <fullName evidence="2">Alpha/beta hydrolase</fullName>
    </submittedName>
</protein>
<dbReference type="InterPro" id="IPR029058">
    <property type="entry name" value="AB_hydrolase_fold"/>
</dbReference>
<evidence type="ECO:0000313" key="3">
    <source>
        <dbReference type="Proteomes" id="UP000196084"/>
    </source>
</evidence>